<feature type="transmembrane region" description="Helical" evidence="1">
    <location>
        <begin position="12"/>
        <end position="34"/>
    </location>
</feature>
<name>A0ABV6NXB9_9ACTN</name>
<keyword evidence="3" id="KW-1185">Reference proteome</keyword>
<evidence type="ECO:0000256" key="1">
    <source>
        <dbReference type="SAM" id="Phobius"/>
    </source>
</evidence>
<protein>
    <submittedName>
        <fullName evidence="2">Uncharacterized protein</fullName>
    </submittedName>
</protein>
<comment type="caution">
    <text evidence="2">The sequence shown here is derived from an EMBL/GenBank/DDBJ whole genome shotgun (WGS) entry which is preliminary data.</text>
</comment>
<reference evidence="2 3" key="1">
    <citation type="submission" date="2024-09" db="EMBL/GenBank/DDBJ databases">
        <authorList>
            <person name="Sun Q."/>
            <person name="Mori K."/>
        </authorList>
    </citation>
    <scope>NUCLEOTIDE SEQUENCE [LARGE SCALE GENOMIC DNA]</scope>
    <source>
        <strain evidence="2 3">TBRC 2205</strain>
    </source>
</reference>
<accession>A0ABV6NXB9</accession>
<proteinExistence type="predicted"/>
<dbReference type="RefSeq" id="WP_377339074.1">
    <property type="nucleotide sequence ID" value="NZ_JBHLUE010000011.1"/>
</dbReference>
<dbReference type="EMBL" id="JBHLUE010000011">
    <property type="protein sequence ID" value="MFC0565344.1"/>
    <property type="molecule type" value="Genomic_DNA"/>
</dbReference>
<evidence type="ECO:0000313" key="2">
    <source>
        <dbReference type="EMBL" id="MFC0565344.1"/>
    </source>
</evidence>
<evidence type="ECO:0000313" key="3">
    <source>
        <dbReference type="Proteomes" id="UP001589894"/>
    </source>
</evidence>
<gene>
    <name evidence="2" type="ORF">ACFFHU_14515</name>
</gene>
<keyword evidence="1" id="KW-0812">Transmembrane</keyword>
<sequence length="61" mass="6698">MRRGVESRREIVVVLALALAGLTLAGLAAFVPWYDRPQAVVVDLRQPDLPYPPGLSAREAR</sequence>
<organism evidence="2 3">
    <name type="scientific">Plantactinospora siamensis</name>
    <dbReference type="NCBI Taxonomy" id="555372"/>
    <lineage>
        <taxon>Bacteria</taxon>
        <taxon>Bacillati</taxon>
        <taxon>Actinomycetota</taxon>
        <taxon>Actinomycetes</taxon>
        <taxon>Micromonosporales</taxon>
        <taxon>Micromonosporaceae</taxon>
        <taxon>Plantactinospora</taxon>
    </lineage>
</organism>
<dbReference type="Proteomes" id="UP001589894">
    <property type="component" value="Unassembled WGS sequence"/>
</dbReference>
<keyword evidence="1" id="KW-1133">Transmembrane helix</keyword>
<keyword evidence="1" id="KW-0472">Membrane</keyword>